<evidence type="ECO:0000259" key="9">
    <source>
        <dbReference type="Pfam" id="PF00749"/>
    </source>
</evidence>
<dbReference type="InterPro" id="IPR000924">
    <property type="entry name" value="Glu/Gln-tRNA-synth"/>
</dbReference>
<evidence type="ECO:0000256" key="7">
    <source>
        <dbReference type="ARBA" id="ARBA00023146"/>
    </source>
</evidence>
<evidence type="ECO:0000256" key="3">
    <source>
        <dbReference type="ARBA" id="ARBA00022598"/>
    </source>
</evidence>
<comment type="subunit">
    <text evidence="8">Monomer.</text>
</comment>
<evidence type="ECO:0000256" key="8">
    <source>
        <dbReference type="HAMAP-Rule" id="MF_00022"/>
    </source>
</evidence>
<comment type="caution">
    <text evidence="8">Lacks conserved residue(s) required for the propagation of feature annotation.</text>
</comment>
<dbReference type="Gene3D" id="1.10.10.350">
    <property type="match status" value="1"/>
</dbReference>
<dbReference type="InterPro" id="IPR008925">
    <property type="entry name" value="aa_tRNA-synth_I_cd-bd_sf"/>
</dbReference>
<dbReference type="InterPro" id="IPR049940">
    <property type="entry name" value="GluQ/Sye"/>
</dbReference>
<dbReference type="RefSeq" id="WP_089681129.1">
    <property type="nucleotide sequence ID" value="NZ_FNFO01000003.1"/>
</dbReference>
<dbReference type="CDD" id="cd00808">
    <property type="entry name" value="GluRS_core"/>
    <property type="match status" value="1"/>
</dbReference>
<evidence type="ECO:0000256" key="4">
    <source>
        <dbReference type="ARBA" id="ARBA00022741"/>
    </source>
</evidence>
<keyword evidence="5 8" id="KW-0067">ATP-binding</keyword>
<accession>A0A1G9DLD6</accession>
<dbReference type="GO" id="GO:0006424">
    <property type="term" value="P:glutamyl-tRNA aminoacylation"/>
    <property type="evidence" value="ECO:0007669"/>
    <property type="project" value="UniProtKB-UniRule"/>
</dbReference>
<feature type="short sequence motif" description="'HIGH' region" evidence="8">
    <location>
        <begin position="11"/>
        <end position="21"/>
    </location>
</feature>
<feature type="domain" description="Glutamyl/glutaminyl-tRNA synthetase class Ib catalytic" evidence="9">
    <location>
        <begin position="5"/>
        <end position="349"/>
    </location>
</feature>
<dbReference type="Gene3D" id="3.40.50.620">
    <property type="entry name" value="HUPs"/>
    <property type="match status" value="1"/>
</dbReference>
<dbReference type="SUPFAM" id="SSF52374">
    <property type="entry name" value="Nucleotidylyl transferase"/>
    <property type="match status" value="1"/>
</dbReference>
<dbReference type="NCBIfam" id="TIGR00464">
    <property type="entry name" value="gltX_bact"/>
    <property type="match status" value="1"/>
</dbReference>
<dbReference type="SUPFAM" id="SSF48163">
    <property type="entry name" value="An anticodon-binding domain of class I aminoacyl-tRNA synthetases"/>
    <property type="match status" value="1"/>
</dbReference>
<dbReference type="InterPro" id="IPR020058">
    <property type="entry name" value="Glu/Gln-tRNA-synth_Ib_cat-dom"/>
</dbReference>
<dbReference type="PANTHER" id="PTHR43311">
    <property type="entry name" value="GLUTAMATE--TRNA LIGASE"/>
    <property type="match status" value="1"/>
</dbReference>
<dbReference type="GO" id="GO:0005524">
    <property type="term" value="F:ATP binding"/>
    <property type="evidence" value="ECO:0007669"/>
    <property type="project" value="UniProtKB-UniRule"/>
</dbReference>
<comment type="catalytic activity">
    <reaction evidence="8">
        <text>tRNA(Glu) + L-glutamate + ATP = L-glutamyl-tRNA(Glu) + AMP + diphosphate</text>
        <dbReference type="Rhea" id="RHEA:23540"/>
        <dbReference type="Rhea" id="RHEA-COMP:9663"/>
        <dbReference type="Rhea" id="RHEA-COMP:9680"/>
        <dbReference type="ChEBI" id="CHEBI:29985"/>
        <dbReference type="ChEBI" id="CHEBI:30616"/>
        <dbReference type="ChEBI" id="CHEBI:33019"/>
        <dbReference type="ChEBI" id="CHEBI:78442"/>
        <dbReference type="ChEBI" id="CHEBI:78520"/>
        <dbReference type="ChEBI" id="CHEBI:456215"/>
        <dbReference type="EC" id="6.1.1.17"/>
    </reaction>
</comment>
<feature type="short sequence motif" description="'KMSKS' region" evidence="8">
    <location>
        <begin position="263"/>
        <end position="267"/>
    </location>
</feature>
<dbReference type="PROSITE" id="PS00178">
    <property type="entry name" value="AA_TRNA_LIGASE_I"/>
    <property type="match status" value="1"/>
</dbReference>
<dbReference type="InterPro" id="IPR001412">
    <property type="entry name" value="aa-tRNA-synth_I_CS"/>
</dbReference>
<keyword evidence="4 8" id="KW-0547">Nucleotide-binding</keyword>
<dbReference type="Pfam" id="PF00749">
    <property type="entry name" value="tRNA-synt_1c"/>
    <property type="match status" value="1"/>
</dbReference>
<dbReference type="EMBL" id="FNFO01000003">
    <property type="protein sequence ID" value="SDK64630.1"/>
    <property type="molecule type" value="Genomic_DNA"/>
</dbReference>
<evidence type="ECO:0000256" key="5">
    <source>
        <dbReference type="ARBA" id="ARBA00022840"/>
    </source>
</evidence>
<evidence type="ECO:0000256" key="1">
    <source>
        <dbReference type="ARBA" id="ARBA00007894"/>
    </source>
</evidence>
<evidence type="ECO:0000313" key="12">
    <source>
        <dbReference type="Proteomes" id="UP000198510"/>
    </source>
</evidence>
<protein>
    <recommendedName>
        <fullName evidence="8">Glutamate--tRNA ligase</fullName>
        <ecNumber evidence="8">6.1.1.17</ecNumber>
    </recommendedName>
    <alternativeName>
        <fullName evidence="8">Glutamyl-tRNA synthetase</fullName>
        <shortName evidence="8">GluRS</shortName>
    </alternativeName>
</protein>
<dbReference type="InterPro" id="IPR045462">
    <property type="entry name" value="aa-tRNA-synth_I_cd-bd"/>
</dbReference>
<organism evidence="11 12">
    <name type="scientific">Catalinimonas alkaloidigena</name>
    <dbReference type="NCBI Taxonomy" id="1075417"/>
    <lineage>
        <taxon>Bacteria</taxon>
        <taxon>Pseudomonadati</taxon>
        <taxon>Bacteroidota</taxon>
        <taxon>Cytophagia</taxon>
        <taxon>Cytophagales</taxon>
        <taxon>Catalimonadaceae</taxon>
        <taxon>Catalinimonas</taxon>
    </lineage>
</organism>
<dbReference type="GO" id="GO:0008270">
    <property type="term" value="F:zinc ion binding"/>
    <property type="evidence" value="ECO:0007669"/>
    <property type="project" value="InterPro"/>
</dbReference>
<evidence type="ECO:0000259" key="10">
    <source>
        <dbReference type="Pfam" id="PF19269"/>
    </source>
</evidence>
<dbReference type="PANTHER" id="PTHR43311:SF2">
    <property type="entry name" value="GLUTAMATE--TRNA LIGASE, MITOCHONDRIAL-RELATED"/>
    <property type="match status" value="1"/>
</dbReference>
<dbReference type="HAMAP" id="MF_00022">
    <property type="entry name" value="Glu_tRNA_synth_type1"/>
    <property type="match status" value="1"/>
</dbReference>
<dbReference type="InterPro" id="IPR014729">
    <property type="entry name" value="Rossmann-like_a/b/a_fold"/>
</dbReference>
<dbReference type="InterPro" id="IPR020751">
    <property type="entry name" value="aa-tRNA-synth_I_codon-bd_sub2"/>
</dbReference>
<dbReference type="OrthoDB" id="9807503at2"/>
<keyword evidence="6 8" id="KW-0648">Protein biosynthesis</keyword>
<comment type="subcellular location">
    <subcellularLocation>
        <location evidence="8">Cytoplasm</location>
    </subcellularLocation>
</comment>
<dbReference type="AlphaFoldDB" id="A0A1G9DLD6"/>
<dbReference type="InterPro" id="IPR033910">
    <property type="entry name" value="GluRS_core"/>
</dbReference>
<sequence>MDQPVRVRFAPSPTGPLHIGGVRTALYNYLLARKTGGTFILRLEDTDQNRFVPGAEAYILEALQWCGIMPDEGLSVGGPYAPYRQSERKDMYRQYAEQLVDAGHAYYAFDTPEELEAMRERLREAKVDNPQYNAISRMQMKNSLTLSAEEVKAKQEAGEPYVVRLKIPRKEEVRLYDMIRGWVLVHSSTMDDKVLLKADGMPTYHLANVVDDYLMKITHVIRGEEWLPSAPLHVLLYRYLGWEDVMPQFAHLPLLLKPDGNGKLSKRDAEKHGFPIFPLAWTDPNTDEQAAGFREEGYLPEALINFLALLGWNPGTEQELFTMEELVEVFSLERINKAGTRFDIEKAKWFNQHYLRQRSVPELAAWLRDDLAARQLSVADEVVQKVVEMVQERITFPQEMWQESYYVFEAPTQYDDKVVASRWTATAVQVLEAFAEALSDRTTLSPDETKALLNEVLEKHGVKMGKVMQALRLAVTGVGGGLDLMQLISLLGGAETARRIQHAVATLKPHEMEK</sequence>
<dbReference type="FunFam" id="3.40.50.620:FF:000127">
    <property type="entry name" value="Glutamate--tRNA ligase"/>
    <property type="match status" value="1"/>
</dbReference>
<evidence type="ECO:0000313" key="11">
    <source>
        <dbReference type="EMBL" id="SDK64630.1"/>
    </source>
</evidence>
<proteinExistence type="inferred from homology"/>
<keyword evidence="12" id="KW-1185">Reference proteome</keyword>
<name>A0A1G9DLD6_9BACT</name>
<feature type="domain" description="Aminoacyl-tRNA synthetase class I anticodon-binding" evidence="10">
    <location>
        <begin position="378"/>
        <end position="503"/>
    </location>
</feature>
<feature type="binding site" evidence="8">
    <location>
        <position position="266"/>
    </location>
    <ligand>
        <name>ATP</name>
        <dbReference type="ChEBI" id="CHEBI:30616"/>
    </ligand>
</feature>
<keyword evidence="7 8" id="KW-0030">Aminoacyl-tRNA synthetase</keyword>
<evidence type="ECO:0000256" key="2">
    <source>
        <dbReference type="ARBA" id="ARBA00022490"/>
    </source>
</evidence>
<keyword evidence="2 8" id="KW-0963">Cytoplasm</keyword>
<comment type="function">
    <text evidence="8">Catalyzes the attachment of glutamate to tRNA(Glu) in a two-step reaction: glutamate is first activated by ATP to form Glu-AMP and then transferred to the acceptor end of tRNA(Glu).</text>
</comment>
<dbReference type="STRING" id="1075417.SAMN05421823_103168"/>
<keyword evidence="3 8" id="KW-0436">Ligase</keyword>
<dbReference type="GO" id="GO:0005829">
    <property type="term" value="C:cytosol"/>
    <property type="evidence" value="ECO:0007669"/>
    <property type="project" value="TreeGrafter"/>
</dbReference>
<gene>
    <name evidence="8" type="primary">gltX</name>
    <name evidence="11" type="ORF">SAMN05421823_103168</name>
</gene>
<comment type="similarity">
    <text evidence="1 8">Belongs to the class-I aminoacyl-tRNA synthetase family. Glutamate--tRNA ligase type 1 subfamily.</text>
</comment>
<dbReference type="Pfam" id="PF19269">
    <property type="entry name" value="Anticodon_2"/>
    <property type="match status" value="1"/>
</dbReference>
<evidence type="ECO:0000256" key="6">
    <source>
        <dbReference type="ARBA" id="ARBA00022917"/>
    </source>
</evidence>
<dbReference type="GO" id="GO:0000049">
    <property type="term" value="F:tRNA binding"/>
    <property type="evidence" value="ECO:0007669"/>
    <property type="project" value="InterPro"/>
</dbReference>
<dbReference type="GO" id="GO:0004818">
    <property type="term" value="F:glutamate-tRNA ligase activity"/>
    <property type="evidence" value="ECO:0007669"/>
    <property type="project" value="UniProtKB-UniRule"/>
</dbReference>
<dbReference type="PRINTS" id="PR00987">
    <property type="entry name" value="TRNASYNTHGLU"/>
</dbReference>
<reference evidence="11 12" key="1">
    <citation type="submission" date="2016-10" db="EMBL/GenBank/DDBJ databases">
        <authorList>
            <person name="de Groot N.N."/>
        </authorList>
    </citation>
    <scope>NUCLEOTIDE SEQUENCE [LARGE SCALE GENOMIC DNA]</scope>
    <source>
        <strain evidence="11 12">DSM 25186</strain>
    </source>
</reference>
<dbReference type="EC" id="6.1.1.17" evidence="8"/>
<dbReference type="InterPro" id="IPR004527">
    <property type="entry name" value="Glu-tRNA-ligase_bac/mito"/>
</dbReference>
<dbReference type="Proteomes" id="UP000198510">
    <property type="component" value="Unassembled WGS sequence"/>
</dbReference>